<evidence type="ECO:0000256" key="2">
    <source>
        <dbReference type="ARBA" id="ARBA00022741"/>
    </source>
</evidence>
<evidence type="ECO:0000256" key="6">
    <source>
        <dbReference type="ARBA" id="ARBA00023125"/>
    </source>
</evidence>
<accession>A0ABU3TPV1</accession>
<keyword evidence="3 7" id="KW-0378">Hydrolase</keyword>
<dbReference type="SMART" id="SM00463">
    <property type="entry name" value="SMR"/>
    <property type="match status" value="1"/>
</dbReference>
<comment type="subunit">
    <text evidence="7">Homodimer. Binds to stalled ribosomes, contacting rRNA.</text>
</comment>
<feature type="binding site" evidence="7">
    <location>
        <begin position="355"/>
        <end position="362"/>
    </location>
    <ligand>
        <name>ATP</name>
        <dbReference type="ChEBI" id="CHEBI:30616"/>
    </ligand>
</feature>
<dbReference type="Pfam" id="PF00488">
    <property type="entry name" value="MutS_V"/>
    <property type="match status" value="1"/>
</dbReference>
<dbReference type="InterPro" id="IPR045076">
    <property type="entry name" value="MutS"/>
</dbReference>
<dbReference type="Proteomes" id="UP001249959">
    <property type="component" value="Unassembled WGS sequence"/>
</dbReference>
<dbReference type="NCBIfam" id="TIGR01069">
    <property type="entry name" value="mutS2"/>
    <property type="match status" value="1"/>
</dbReference>
<keyword evidence="4 7" id="KW-0067">ATP-binding</keyword>
<dbReference type="InterPro" id="IPR007696">
    <property type="entry name" value="DNA_mismatch_repair_MutS_core"/>
</dbReference>
<dbReference type="InterPro" id="IPR036187">
    <property type="entry name" value="DNA_mismatch_repair_MutS_sf"/>
</dbReference>
<feature type="coiled-coil region" evidence="8">
    <location>
        <begin position="567"/>
        <end position="624"/>
    </location>
</feature>
<dbReference type="InterPro" id="IPR036063">
    <property type="entry name" value="Smr_dom_sf"/>
</dbReference>
<comment type="function">
    <text evidence="7">Acts as a ribosome collision sensor, splitting the ribosome into its 2 subunits. Detects stalled/collided 70S ribosomes which it binds and splits by an ATP-hydrolysis driven conformational change. Acts upstream of the ribosome quality control system (RQC), a ribosome-associated complex that mediates the extraction of incompletely synthesized nascent chains from stalled ribosomes and their subsequent degradation. Probably generates substrates for RQC.</text>
</comment>
<dbReference type="InterPro" id="IPR027417">
    <property type="entry name" value="P-loop_NTPase"/>
</dbReference>
<dbReference type="EC" id="3.6.4.-" evidence="7"/>
<keyword evidence="2 7" id="KW-0547">Nucleotide-binding</keyword>
<evidence type="ECO:0000256" key="5">
    <source>
        <dbReference type="ARBA" id="ARBA00022884"/>
    </source>
</evidence>
<dbReference type="EC" id="3.1.-.-" evidence="7"/>
<dbReference type="PROSITE" id="PS50828">
    <property type="entry name" value="SMR"/>
    <property type="match status" value="1"/>
</dbReference>
<keyword evidence="8" id="KW-0175">Coiled coil</keyword>
<evidence type="ECO:0000256" key="3">
    <source>
        <dbReference type="ARBA" id="ARBA00022801"/>
    </source>
</evidence>
<keyword evidence="7" id="KW-0540">Nuclease</keyword>
<dbReference type="SMART" id="SM00534">
    <property type="entry name" value="MUTSac"/>
    <property type="match status" value="1"/>
</dbReference>
<reference evidence="10 11" key="1">
    <citation type="submission" date="2023-09" db="EMBL/GenBank/DDBJ databases">
        <title>Aquirufa genomes.</title>
        <authorList>
            <person name="Pitt A."/>
        </authorList>
    </citation>
    <scope>NUCLEOTIDE SEQUENCE [LARGE SCALE GENOMIC DNA]</scope>
    <source>
        <strain evidence="10 11">LEOWEIH-7C</strain>
    </source>
</reference>
<evidence type="ECO:0000256" key="1">
    <source>
        <dbReference type="ARBA" id="ARBA00022730"/>
    </source>
</evidence>
<feature type="domain" description="Smr" evidence="9">
    <location>
        <begin position="735"/>
        <end position="810"/>
    </location>
</feature>
<dbReference type="HAMAP" id="MF_00092">
    <property type="entry name" value="MutS2"/>
    <property type="match status" value="1"/>
</dbReference>
<dbReference type="RefSeq" id="WP_315576659.1">
    <property type="nucleotide sequence ID" value="NZ_JARDXH010000004.1"/>
</dbReference>
<keyword evidence="6 7" id="KW-0238">DNA-binding</keyword>
<comment type="similarity">
    <text evidence="7">Belongs to the DNA mismatch repair MutS family. MutS2 subfamily.</text>
</comment>
<dbReference type="PANTHER" id="PTHR48466">
    <property type="entry name" value="OS10G0509000 PROTEIN-RELATED"/>
    <property type="match status" value="1"/>
</dbReference>
<evidence type="ECO:0000313" key="10">
    <source>
        <dbReference type="EMBL" id="MDU0807866.1"/>
    </source>
</evidence>
<evidence type="ECO:0000256" key="7">
    <source>
        <dbReference type="HAMAP-Rule" id="MF_00092"/>
    </source>
</evidence>
<proteinExistence type="inferred from homology"/>
<dbReference type="Gene3D" id="3.40.50.300">
    <property type="entry name" value="P-loop containing nucleotide triphosphate hydrolases"/>
    <property type="match status" value="1"/>
</dbReference>
<dbReference type="PANTHER" id="PTHR48466:SF2">
    <property type="entry name" value="OS10G0509000 PROTEIN"/>
    <property type="match status" value="1"/>
</dbReference>
<dbReference type="SMART" id="SM00533">
    <property type="entry name" value="MUTSd"/>
    <property type="match status" value="1"/>
</dbReference>
<keyword evidence="5 7" id="KW-0694">RNA-binding</keyword>
<dbReference type="Gene3D" id="3.30.1370.110">
    <property type="match status" value="1"/>
</dbReference>
<gene>
    <name evidence="7" type="primary">mutS2</name>
    <name evidence="7" type="synonym">rqcU</name>
    <name evidence="10" type="ORF">PQG45_02320</name>
</gene>
<dbReference type="SUPFAM" id="SSF52540">
    <property type="entry name" value="P-loop containing nucleoside triphosphate hydrolases"/>
    <property type="match status" value="1"/>
</dbReference>
<evidence type="ECO:0000259" key="9">
    <source>
        <dbReference type="PROSITE" id="PS50828"/>
    </source>
</evidence>
<dbReference type="EMBL" id="JAVNWW010000001">
    <property type="protein sequence ID" value="MDU0807866.1"/>
    <property type="molecule type" value="Genomic_DNA"/>
</dbReference>
<organism evidence="10 11">
    <name type="scientific">Aquirufa regiilacus</name>
    <dbReference type="NCBI Taxonomy" id="3024868"/>
    <lineage>
        <taxon>Bacteria</taxon>
        <taxon>Pseudomonadati</taxon>
        <taxon>Bacteroidota</taxon>
        <taxon>Cytophagia</taxon>
        <taxon>Cytophagales</taxon>
        <taxon>Flectobacillaceae</taxon>
        <taxon>Aquirufa</taxon>
    </lineage>
</organism>
<name>A0ABU3TPV1_9BACT</name>
<dbReference type="SUPFAM" id="SSF160443">
    <property type="entry name" value="SMR domain-like"/>
    <property type="match status" value="1"/>
</dbReference>
<comment type="caution">
    <text evidence="10">The sequence shown here is derived from an EMBL/GenBank/DDBJ whole genome shotgun (WGS) entry which is preliminary data.</text>
</comment>
<dbReference type="InterPro" id="IPR000432">
    <property type="entry name" value="DNA_mismatch_repair_MutS_C"/>
</dbReference>
<keyword evidence="11" id="KW-1185">Reference proteome</keyword>
<dbReference type="InterPro" id="IPR002625">
    <property type="entry name" value="Smr_dom"/>
</dbReference>
<keyword evidence="7" id="KW-0255">Endonuclease</keyword>
<evidence type="ECO:0000256" key="4">
    <source>
        <dbReference type="ARBA" id="ARBA00022840"/>
    </source>
</evidence>
<evidence type="ECO:0000256" key="8">
    <source>
        <dbReference type="SAM" id="Coils"/>
    </source>
</evidence>
<keyword evidence="1 7" id="KW-0699">rRNA-binding</keyword>
<dbReference type="SUPFAM" id="SSF48334">
    <property type="entry name" value="DNA repair protein MutS, domain III"/>
    <property type="match status" value="1"/>
</dbReference>
<sequence>MNYPENIAEKLGFHQIKEHIQAACLSPMGSEYAAKMKFSTRFPVVKQWVEQVNEMKQIMAEHGGEWPQQDYFDLRPWFAPLTLDGHYLAPEEWRDWHRGLDILYQVIRFFASIDGEKYPEIAKITQNYLNKEEEQGSNFRQIIPIIQELDRVFDMNGQIKETASAALGDLRRKRFAEEQNLRKKLDSYIQQAYKEGWVSKDFSLTLRNGRMVIPLAAEHKRKIKGFVQDESDTGKTVYLEPADALVLNNEIKSLESAERREIIQILSRLSDRVRPMVPMLSAWYQWIGIIDFVRAKAVWAIEHDAILPHLKSSPWVDWKGARHPILEESLAKIGKKIKALDITLDDQKRIMVVSGPNAGGKSVTLSTIGLLQYLFQAGCLVPLTEGSTMGFFDQIFLDMGDEQNLENELSTYSSHLSNMRYFLAHAQEKTLLLVDEFGTGTEPSLGGAIAESILEKLADKGAYGAINTHFGNLKSLADRKQGLFNAAMRYDTTHLEPQFILDMGKPGSSFAFEIAQKIGLPNQIIENARKKLGKSQVDFDKLLMETETEKQIWEAKNTSLSVQLAQAESIKEQYASLKNHLEVEQKRLLNQAKSEAKQLVKDANQKIEQTIREIKEKSAEKEVTKEIRKGLNEFSEKKLKVQAPAAPEKVQKATINGPIAVGSWVAIKQADGEGAVGEVLEMKGKDAVVALGGIRSTIKLNRLEQVKAPKAEKSTRAAMRGIDMNDRMAHFGLTLDVRGKRGEEVYVILDQYMNDALLLGVPEVRILHGKGDGILRNLVKEQLKRYREVKLVQDEHADRGGAGISIVTFK</sequence>
<protein>
    <recommendedName>
        <fullName evidence="7">Endonuclease MutS2</fullName>
        <ecNumber evidence="7">3.1.-.-</ecNumber>
    </recommendedName>
    <alternativeName>
        <fullName evidence="7">Ribosome-associated protein quality control-upstream factor</fullName>
        <shortName evidence="7">RQC-upstream factor</shortName>
        <shortName evidence="7">RqcU</shortName>
        <ecNumber evidence="7">3.6.4.-</ecNumber>
    </alternativeName>
</protein>
<dbReference type="Pfam" id="PF01713">
    <property type="entry name" value="Smr"/>
    <property type="match status" value="1"/>
</dbReference>
<dbReference type="PIRSF" id="PIRSF005814">
    <property type="entry name" value="MutS_YshD"/>
    <property type="match status" value="1"/>
</dbReference>
<dbReference type="InterPro" id="IPR005747">
    <property type="entry name" value="MutS2"/>
</dbReference>
<evidence type="ECO:0000313" key="11">
    <source>
        <dbReference type="Proteomes" id="UP001249959"/>
    </source>
</evidence>
<comment type="function">
    <text evidence="7">Endonuclease that is involved in the suppression of homologous recombination and thus may have a key role in the control of bacterial genetic diversity.</text>
</comment>